<dbReference type="Proteomes" id="UP000257109">
    <property type="component" value="Unassembled WGS sequence"/>
</dbReference>
<proteinExistence type="predicted"/>
<dbReference type="OrthoDB" id="1724443at2759"/>
<reference evidence="1" key="1">
    <citation type="submission" date="2018-05" db="EMBL/GenBank/DDBJ databases">
        <title>Draft genome of Mucuna pruriens seed.</title>
        <authorList>
            <person name="Nnadi N.E."/>
            <person name="Vos R."/>
            <person name="Hasami M.H."/>
            <person name="Devisetty U.K."/>
            <person name="Aguiy J.C."/>
        </authorList>
    </citation>
    <scope>NUCLEOTIDE SEQUENCE [LARGE SCALE GENOMIC DNA]</scope>
    <source>
        <strain evidence="1">JCA_2017</strain>
    </source>
</reference>
<name>A0A371G7B5_MUCPR</name>
<accession>A0A371G7B5</accession>
<sequence>MISSHKRNLSPFASDSSGELNILRHDGDPLGVNGAKVGVFEETHQVSLSGFLERRNGTALEPQIRFELRALLVLSDLPQSHRSRPEPVRLLHSAGRRSRLASGLRRQLLTWSLATGRFTGGLLCTRHLKFSRNFWKNN</sequence>
<gene>
    <name evidence="1" type="ORF">CR513_32450</name>
</gene>
<dbReference type="AlphaFoldDB" id="A0A371G7B5"/>
<comment type="caution">
    <text evidence="1">The sequence shown here is derived from an EMBL/GenBank/DDBJ whole genome shotgun (WGS) entry which is preliminary data.</text>
</comment>
<protein>
    <submittedName>
        <fullName evidence="1">Uncharacterized protein</fullName>
    </submittedName>
</protein>
<evidence type="ECO:0000313" key="1">
    <source>
        <dbReference type="EMBL" id="RDX86243.1"/>
    </source>
</evidence>
<organism evidence="1 2">
    <name type="scientific">Mucuna pruriens</name>
    <name type="common">Velvet bean</name>
    <name type="synonym">Dolichos pruriens</name>
    <dbReference type="NCBI Taxonomy" id="157652"/>
    <lineage>
        <taxon>Eukaryota</taxon>
        <taxon>Viridiplantae</taxon>
        <taxon>Streptophyta</taxon>
        <taxon>Embryophyta</taxon>
        <taxon>Tracheophyta</taxon>
        <taxon>Spermatophyta</taxon>
        <taxon>Magnoliopsida</taxon>
        <taxon>eudicotyledons</taxon>
        <taxon>Gunneridae</taxon>
        <taxon>Pentapetalae</taxon>
        <taxon>rosids</taxon>
        <taxon>fabids</taxon>
        <taxon>Fabales</taxon>
        <taxon>Fabaceae</taxon>
        <taxon>Papilionoideae</taxon>
        <taxon>50 kb inversion clade</taxon>
        <taxon>NPAAA clade</taxon>
        <taxon>indigoferoid/millettioid clade</taxon>
        <taxon>Phaseoleae</taxon>
        <taxon>Mucuna</taxon>
    </lineage>
</organism>
<evidence type="ECO:0000313" key="2">
    <source>
        <dbReference type="Proteomes" id="UP000257109"/>
    </source>
</evidence>
<keyword evidence="2" id="KW-1185">Reference proteome</keyword>
<dbReference type="EMBL" id="QJKJ01006571">
    <property type="protein sequence ID" value="RDX86243.1"/>
    <property type="molecule type" value="Genomic_DNA"/>
</dbReference>